<proteinExistence type="predicted"/>
<reference evidence="1" key="1">
    <citation type="journal article" date="2021" name="Environ. Microbiol.">
        <title>Gene family expansions and transcriptome signatures uncover fungal adaptations to wood decay.</title>
        <authorList>
            <person name="Hage H."/>
            <person name="Miyauchi S."/>
            <person name="Viragh M."/>
            <person name="Drula E."/>
            <person name="Min B."/>
            <person name="Chaduli D."/>
            <person name="Navarro D."/>
            <person name="Favel A."/>
            <person name="Norest M."/>
            <person name="Lesage-Meessen L."/>
            <person name="Balint B."/>
            <person name="Merenyi Z."/>
            <person name="de Eugenio L."/>
            <person name="Morin E."/>
            <person name="Martinez A.T."/>
            <person name="Baldrian P."/>
            <person name="Stursova M."/>
            <person name="Martinez M.J."/>
            <person name="Novotny C."/>
            <person name="Magnuson J.K."/>
            <person name="Spatafora J.W."/>
            <person name="Maurice S."/>
            <person name="Pangilinan J."/>
            <person name="Andreopoulos W."/>
            <person name="LaButti K."/>
            <person name="Hundley H."/>
            <person name="Na H."/>
            <person name="Kuo A."/>
            <person name="Barry K."/>
            <person name="Lipzen A."/>
            <person name="Henrissat B."/>
            <person name="Riley R."/>
            <person name="Ahrendt S."/>
            <person name="Nagy L.G."/>
            <person name="Grigoriev I.V."/>
            <person name="Martin F."/>
            <person name="Rosso M.N."/>
        </authorList>
    </citation>
    <scope>NUCLEOTIDE SEQUENCE</scope>
    <source>
        <strain evidence="1">CBS 384.51</strain>
    </source>
</reference>
<organism evidence="1 2">
    <name type="scientific">Irpex rosettiformis</name>
    <dbReference type="NCBI Taxonomy" id="378272"/>
    <lineage>
        <taxon>Eukaryota</taxon>
        <taxon>Fungi</taxon>
        <taxon>Dikarya</taxon>
        <taxon>Basidiomycota</taxon>
        <taxon>Agaricomycotina</taxon>
        <taxon>Agaricomycetes</taxon>
        <taxon>Polyporales</taxon>
        <taxon>Irpicaceae</taxon>
        <taxon>Irpex</taxon>
    </lineage>
</organism>
<evidence type="ECO:0000313" key="1">
    <source>
        <dbReference type="EMBL" id="KAI0091774.1"/>
    </source>
</evidence>
<dbReference type="Proteomes" id="UP001055072">
    <property type="component" value="Unassembled WGS sequence"/>
</dbReference>
<sequence length="356" mass="38279">MTLPRITTAFTRLLDIEVPVICAPMAKVTSPTLVAEATIGGGYGFLAAGYQSTETIKAEIASTKSLLTAAKFKQGAHKLPIGIAYFGWELDKYGDQEAHKKLDIALDSDVESIWLSFGSRFDKWVKYIRDKEEEKPIAQKTKLFILVNNLGEARAAYQLGADVIVAQGNEAGGHGSGSAPPAISLVTSILQALPENRPPIVAAGGFSTGAQIAAMLTLGASAVAFGTRFLLTPDSRYSTAQKAALVAAHGNATKRSIAWDQARNTVDWPDGIDGRGLYTKLVKDFESGVDISHLQQKVKDNLVGGDIEYQVTWSGAGVGEMSEVKGTKDILNDFRFEIVDRLRASQTLVKDARPHL</sequence>
<dbReference type="EMBL" id="MU274905">
    <property type="protein sequence ID" value="KAI0091774.1"/>
    <property type="molecule type" value="Genomic_DNA"/>
</dbReference>
<keyword evidence="2" id="KW-1185">Reference proteome</keyword>
<accession>A0ACB8UC07</accession>
<protein>
    <submittedName>
        <fullName evidence="1">2-nitropropane dioxygenase</fullName>
    </submittedName>
</protein>
<gene>
    <name evidence="1" type="ORF">BDY19DRAFT_932122</name>
</gene>
<evidence type="ECO:0000313" key="2">
    <source>
        <dbReference type="Proteomes" id="UP001055072"/>
    </source>
</evidence>
<comment type="caution">
    <text evidence="1">The sequence shown here is derived from an EMBL/GenBank/DDBJ whole genome shotgun (WGS) entry which is preliminary data.</text>
</comment>
<keyword evidence="1" id="KW-0223">Dioxygenase</keyword>
<keyword evidence="1" id="KW-0560">Oxidoreductase</keyword>
<name>A0ACB8UC07_9APHY</name>